<evidence type="ECO:0000313" key="3">
    <source>
        <dbReference type="Proteomes" id="UP000095023"/>
    </source>
</evidence>
<evidence type="ECO:0008006" key="4">
    <source>
        <dbReference type="Google" id="ProtNLM"/>
    </source>
</evidence>
<dbReference type="InterPro" id="IPR053102">
    <property type="entry name" value="VPS_Associated"/>
</dbReference>
<proteinExistence type="predicted"/>
<feature type="chain" id="PRO_5009163120" description="Vacuolar protein sorting-associated protein 62" evidence="1">
    <location>
        <begin position="22"/>
        <end position="400"/>
    </location>
</feature>
<gene>
    <name evidence="2" type="ORF">CANCADRAFT_132337</name>
</gene>
<dbReference type="InterPro" id="IPR009291">
    <property type="entry name" value="Vps62"/>
</dbReference>
<dbReference type="GO" id="GO:0000329">
    <property type="term" value="C:fungal-type vacuole membrane"/>
    <property type="evidence" value="ECO:0007669"/>
    <property type="project" value="TreeGrafter"/>
</dbReference>
<dbReference type="PANTHER" id="PTHR48220:SF1">
    <property type="entry name" value="VACUOLAR PROTEIN SORTING-ASSOCIATED PROTEIN 62-RELATED"/>
    <property type="match status" value="1"/>
</dbReference>
<evidence type="ECO:0000313" key="2">
    <source>
        <dbReference type="EMBL" id="ODV88964.1"/>
    </source>
</evidence>
<dbReference type="GO" id="GO:0006623">
    <property type="term" value="P:protein targeting to vacuole"/>
    <property type="evidence" value="ECO:0007669"/>
    <property type="project" value="TreeGrafter"/>
</dbReference>
<dbReference type="OrthoDB" id="188042at2759"/>
<organism evidence="2 3">
    <name type="scientific">Tortispora caseinolytica NRRL Y-17796</name>
    <dbReference type="NCBI Taxonomy" id="767744"/>
    <lineage>
        <taxon>Eukaryota</taxon>
        <taxon>Fungi</taxon>
        <taxon>Dikarya</taxon>
        <taxon>Ascomycota</taxon>
        <taxon>Saccharomycotina</taxon>
        <taxon>Trigonopsidomycetes</taxon>
        <taxon>Trigonopsidales</taxon>
        <taxon>Trigonopsidaceae</taxon>
        <taxon>Tortispora</taxon>
    </lineage>
</organism>
<keyword evidence="1" id="KW-0732">Signal</keyword>
<sequence length="400" mass="45908">MLFLRNIVLLALVWTVELCSAKPTLADSDPWAVRPGEIPDYVLKYAPAVHLYSEEIYLPYHVRDYVTHFTATQHGKNITNCLRRNRRCPDRLKLSDLKNLPRKSDIYLTAVDEFDGDPDWITGLKNLPDPETHRSDAPAILIVVDRGNGVVDAFWFYFYSFNLGPFVMGAGPYGNHIGDWEHSLTRFRNGVPEIVWMSAHGGGIAYYFDALEKMQTDSNRPLIYSARGTHANYGFPGKHPHDIPYSILDDFTDKGPLWDPQKNFLGYTYDGRNVHTAVTDMHDDDGGWLLFPGHWGDMKLAPEDPRQKFHPFEWRFIDGPTGPLTKNLFRTDVCQRSKWYNIIGACIIHKHLNLDVDWTHDGLGLVGIWISRINSSLLRSLLKILLWKGWMTVIIDKIWG</sequence>
<feature type="signal peptide" evidence="1">
    <location>
        <begin position="1"/>
        <end position="21"/>
    </location>
</feature>
<dbReference type="EMBL" id="KV453843">
    <property type="protein sequence ID" value="ODV88964.1"/>
    <property type="molecule type" value="Genomic_DNA"/>
</dbReference>
<protein>
    <recommendedName>
        <fullName evidence="4">Vacuolar protein sorting-associated protein 62</fullName>
    </recommendedName>
</protein>
<dbReference type="Proteomes" id="UP000095023">
    <property type="component" value="Unassembled WGS sequence"/>
</dbReference>
<name>A0A1E4TB42_9ASCO</name>
<evidence type="ECO:0000256" key="1">
    <source>
        <dbReference type="SAM" id="SignalP"/>
    </source>
</evidence>
<dbReference type="Pfam" id="PF06101">
    <property type="entry name" value="Vps62"/>
    <property type="match status" value="1"/>
</dbReference>
<dbReference type="PANTHER" id="PTHR48220">
    <property type="match status" value="1"/>
</dbReference>
<keyword evidence="3" id="KW-1185">Reference proteome</keyword>
<reference evidence="3" key="1">
    <citation type="submission" date="2016-02" db="EMBL/GenBank/DDBJ databases">
        <title>Comparative genomics of biotechnologically important yeasts.</title>
        <authorList>
            <consortium name="DOE Joint Genome Institute"/>
            <person name="Riley R."/>
            <person name="Haridas S."/>
            <person name="Wolfe K.H."/>
            <person name="Lopes M.R."/>
            <person name="Hittinger C.T."/>
            <person name="Goker M."/>
            <person name="Salamov A."/>
            <person name="Wisecaver J."/>
            <person name="Long T.M."/>
            <person name="Aerts A.L."/>
            <person name="Barry K."/>
            <person name="Choi C."/>
            <person name="Clum A."/>
            <person name="Coughlan A.Y."/>
            <person name="Deshpande S."/>
            <person name="Douglass A.P."/>
            <person name="Hanson S.J."/>
            <person name="Klenk H.-P."/>
            <person name="Labutti K."/>
            <person name="Lapidus A."/>
            <person name="Lindquist E."/>
            <person name="Lipzen A."/>
            <person name="Meier-Kolthoff J.P."/>
            <person name="Ohm R.A."/>
            <person name="Otillar R.P."/>
            <person name="Pangilinan J."/>
            <person name="Peng Y."/>
            <person name="Rokas A."/>
            <person name="Rosa C.A."/>
            <person name="Scheuner C."/>
            <person name="Sibirny A.A."/>
            <person name="Slot J.C."/>
            <person name="Stielow J.B."/>
            <person name="Sun H."/>
            <person name="Kurtzman C.P."/>
            <person name="Blackwell M."/>
            <person name="Jeffries T.W."/>
            <person name="Grigoriev I.V."/>
        </authorList>
    </citation>
    <scope>NUCLEOTIDE SEQUENCE [LARGE SCALE GENOMIC DNA]</scope>
    <source>
        <strain evidence="3">NRRL Y-17796</strain>
    </source>
</reference>
<accession>A0A1E4TB42</accession>
<dbReference type="AlphaFoldDB" id="A0A1E4TB42"/>